<protein>
    <submittedName>
        <fullName evidence="5">Aminotransferase class III-fold pyridoxal phosphate-dependent enzyme</fullName>
    </submittedName>
</protein>
<evidence type="ECO:0000313" key="5">
    <source>
        <dbReference type="EMBL" id="KAA2217231.1"/>
    </source>
</evidence>
<dbReference type="AlphaFoldDB" id="A0A5B2TRF7"/>
<dbReference type="CDD" id="cd00610">
    <property type="entry name" value="OAT_like"/>
    <property type="match status" value="1"/>
</dbReference>
<organism evidence="5 6">
    <name type="scientific">Maribacter flavus</name>
    <dbReference type="NCBI Taxonomy" id="1658664"/>
    <lineage>
        <taxon>Bacteria</taxon>
        <taxon>Pseudomonadati</taxon>
        <taxon>Bacteroidota</taxon>
        <taxon>Flavobacteriia</taxon>
        <taxon>Flavobacteriales</taxon>
        <taxon>Flavobacteriaceae</taxon>
        <taxon>Maribacter</taxon>
    </lineage>
</organism>
<dbReference type="SUPFAM" id="SSF56112">
    <property type="entry name" value="Protein kinase-like (PK-like)"/>
    <property type="match status" value="1"/>
</dbReference>
<dbReference type="GO" id="GO:0030170">
    <property type="term" value="F:pyridoxal phosphate binding"/>
    <property type="evidence" value="ECO:0007669"/>
    <property type="project" value="InterPro"/>
</dbReference>
<name>A0A5B2TRF7_9FLAO</name>
<dbReference type="PROSITE" id="PS00600">
    <property type="entry name" value="AA_TRANSFER_CLASS_3"/>
    <property type="match status" value="1"/>
</dbReference>
<dbReference type="GO" id="GO:0008483">
    <property type="term" value="F:transaminase activity"/>
    <property type="evidence" value="ECO:0007669"/>
    <property type="project" value="UniProtKB-KW"/>
</dbReference>
<dbReference type="PANTHER" id="PTHR45688:SF13">
    <property type="entry name" value="ALANINE--GLYOXYLATE AMINOTRANSFERASE 2-LIKE"/>
    <property type="match status" value="1"/>
</dbReference>
<evidence type="ECO:0000256" key="2">
    <source>
        <dbReference type="ARBA" id="ARBA00008954"/>
    </source>
</evidence>
<evidence type="ECO:0000256" key="1">
    <source>
        <dbReference type="ARBA" id="ARBA00001933"/>
    </source>
</evidence>
<dbReference type="Pfam" id="PF00202">
    <property type="entry name" value="Aminotran_3"/>
    <property type="match status" value="1"/>
</dbReference>
<feature type="domain" description="Aminoglycoside phosphotransferase" evidence="4">
    <location>
        <begin position="27"/>
        <end position="253"/>
    </location>
</feature>
<dbReference type="InterPro" id="IPR002575">
    <property type="entry name" value="Aminoglycoside_PTrfase"/>
</dbReference>
<dbReference type="Gene3D" id="3.40.640.10">
    <property type="entry name" value="Type I PLP-dependent aspartate aminotransferase-like (Major domain)"/>
    <property type="match status" value="1"/>
</dbReference>
<reference evidence="5 6" key="1">
    <citation type="submission" date="2019-09" db="EMBL/GenBank/DDBJ databases">
        <authorList>
            <person name="Khan S.A."/>
            <person name="Jeon C.O."/>
            <person name="Chun B.H."/>
            <person name="Jeong S.E."/>
        </authorList>
    </citation>
    <scope>NUCLEOTIDE SEQUENCE [LARGE SCALE GENOMIC DNA]</scope>
    <source>
        <strain evidence="5 6">KCTC 42508</strain>
    </source>
</reference>
<dbReference type="Gene3D" id="3.30.200.20">
    <property type="entry name" value="Phosphorylase Kinase, domain 1"/>
    <property type="match status" value="1"/>
</dbReference>
<comment type="caution">
    <text evidence="5">The sequence shown here is derived from an EMBL/GenBank/DDBJ whole genome shotgun (WGS) entry which is preliminary data.</text>
</comment>
<dbReference type="EMBL" id="VUOE01000002">
    <property type="protein sequence ID" value="KAA2217231.1"/>
    <property type="molecule type" value="Genomic_DNA"/>
</dbReference>
<dbReference type="Pfam" id="PF01636">
    <property type="entry name" value="APH"/>
    <property type="match status" value="1"/>
</dbReference>
<evidence type="ECO:0000313" key="6">
    <source>
        <dbReference type="Proteomes" id="UP000323188"/>
    </source>
</evidence>
<keyword evidence="5" id="KW-0808">Transferase</keyword>
<proteinExistence type="inferred from homology"/>
<dbReference type="PANTHER" id="PTHR45688">
    <property type="match status" value="1"/>
</dbReference>
<dbReference type="Gene3D" id="3.90.1200.10">
    <property type="match status" value="1"/>
</dbReference>
<dbReference type="InterPro" id="IPR049704">
    <property type="entry name" value="Aminotrans_3_PPA_site"/>
</dbReference>
<dbReference type="SUPFAM" id="SSF53383">
    <property type="entry name" value="PLP-dependent transferases"/>
    <property type="match status" value="1"/>
</dbReference>
<gene>
    <name evidence="5" type="ORF">F0361_14845</name>
</gene>
<sequence>MEEHQKPIVQILQKHFDISNPIISGMEGYESKNYKIECTDQSYVLKIYDASVANKASIDGESHILRNLQNLKGYNFPVPIKSNSGANWIEENDTLYRLLSFVTGAFLGNIPRNKSMARELGAFLAEMDDRTIEMYDAPTMAKQTPWDLRLFYKNEPLIKYIPNPKHRSLVTYFFLQFKEMVLPYQEELRMGIVHNDANEWNVLTRNNSISGIIDFGDMCHTWTINNLAVAITYYMMDQEPPLEYAVELIKGYHAIRPLEVLELDVLYYLIAARLCTSVCNSAYAKKQNPDSEYITISEESAWNLVHVWLTINPIAAQNTFRKAAGYPPLQTNALEKQLKLRKQFISNSLSLSYTEPIHMVRSAFQYMYDAKGNTILDAYNNIMLVGHCHPKVVQAAQRTFARLNTNTRYVYDELQSYSVKLLSKFPDSLNKVFFVNSGSAASDLAIRLAQTHTKKRKVMVMEHGYHGNTRLGIDISHYKYGHKGGPGKRDYILEASIPKIFGAGFGSEAEATKFYVEKTHKEIQNHESEISAFIAEPIIGCGGQVPLPKDYLKNIYPKIRAQGGVCISDEVQVGFGRLGKYFWGYEMYDVVPDIVIIGKPMGNGHPIGAVITTSEIAQSFENGLEFFSSFGGNPVSCAIGEAVLGVIHEEHLDTEAQNTGSYLKGRLKELGKQYPEIADVRGEGLFLGVEIMDEKFQPDTLFAQYLKNGLRMENILIGTDGPADNVLKIKPPLYFNKENCDTLLSQIEKLLQKK</sequence>
<dbReference type="InterPro" id="IPR011009">
    <property type="entry name" value="Kinase-like_dom_sf"/>
</dbReference>
<keyword evidence="5" id="KW-0032">Aminotransferase</keyword>
<comment type="similarity">
    <text evidence="2">Belongs to the class-III pyridoxal-phosphate-dependent aminotransferase family.</text>
</comment>
<dbReference type="InterPro" id="IPR015424">
    <property type="entry name" value="PyrdxlP-dep_Trfase"/>
</dbReference>
<dbReference type="InterPro" id="IPR005814">
    <property type="entry name" value="Aminotrans_3"/>
</dbReference>
<dbReference type="InterPro" id="IPR015421">
    <property type="entry name" value="PyrdxlP-dep_Trfase_major"/>
</dbReference>
<dbReference type="Proteomes" id="UP000323188">
    <property type="component" value="Unassembled WGS sequence"/>
</dbReference>
<comment type="cofactor">
    <cofactor evidence="1">
        <name>pyridoxal 5'-phosphate</name>
        <dbReference type="ChEBI" id="CHEBI:597326"/>
    </cofactor>
</comment>
<accession>A0A5B2TRF7</accession>
<dbReference type="RefSeq" id="WP_154919723.1">
    <property type="nucleotide sequence ID" value="NZ_VUOE01000002.1"/>
</dbReference>
<dbReference type="InterPro" id="IPR015422">
    <property type="entry name" value="PyrdxlP-dep_Trfase_small"/>
</dbReference>
<dbReference type="Gene3D" id="3.90.1150.10">
    <property type="entry name" value="Aspartate Aminotransferase, domain 1"/>
    <property type="match status" value="1"/>
</dbReference>
<evidence type="ECO:0000256" key="3">
    <source>
        <dbReference type="ARBA" id="ARBA00022898"/>
    </source>
</evidence>
<evidence type="ECO:0000259" key="4">
    <source>
        <dbReference type="Pfam" id="PF01636"/>
    </source>
</evidence>
<keyword evidence="3" id="KW-0663">Pyridoxal phosphate</keyword>